<accession>A0A939BBM5</accession>
<evidence type="ECO:0000256" key="4">
    <source>
        <dbReference type="ARBA" id="ARBA00023163"/>
    </source>
</evidence>
<dbReference type="Pfam" id="PF00126">
    <property type="entry name" value="HTH_1"/>
    <property type="match status" value="1"/>
</dbReference>
<reference evidence="6" key="1">
    <citation type="submission" date="2020-08" db="EMBL/GenBank/DDBJ databases">
        <authorList>
            <person name="Cejkova D."/>
            <person name="Kubasova T."/>
            <person name="Jahodarova E."/>
            <person name="Rychlik I."/>
        </authorList>
    </citation>
    <scope>NUCLEOTIDE SEQUENCE</scope>
    <source>
        <strain evidence="6">An420c</strain>
    </source>
</reference>
<dbReference type="Pfam" id="PF03466">
    <property type="entry name" value="LysR_substrate"/>
    <property type="match status" value="1"/>
</dbReference>
<keyword evidence="2" id="KW-0805">Transcription regulation</keyword>
<evidence type="ECO:0000259" key="5">
    <source>
        <dbReference type="PROSITE" id="PS50931"/>
    </source>
</evidence>
<gene>
    <name evidence="6" type="ORF">H6A13_12370</name>
</gene>
<dbReference type="PROSITE" id="PS50931">
    <property type="entry name" value="HTH_LYSR"/>
    <property type="match status" value="1"/>
</dbReference>
<reference evidence="6" key="2">
    <citation type="journal article" date="2021" name="Sci. Rep.">
        <title>The distribution of antibiotic resistance genes in chicken gut microbiota commensals.</title>
        <authorList>
            <person name="Juricova H."/>
            <person name="Matiasovicova J."/>
            <person name="Kubasova T."/>
            <person name="Cejkova D."/>
            <person name="Rychlik I."/>
        </authorList>
    </citation>
    <scope>NUCLEOTIDE SEQUENCE</scope>
    <source>
        <strain evidence="6">An420c</strain>
    </source>
</reference>
<dbReference type="InterPro" id="IPR036388">
    <property type="entry name" value="WH-like_DNA-bd_sf"/>
</dbReference>
<sequence>MNTVQLECFLAVAEHLNFSKASRVLKITQPAVSHQIQTLEEELDVKLFVRTSKSVTLTREGMLFLPDAQLILKTARSAKTRLGIQEDFLPLNLGCHNYPESGVFPPVLKKLYAEYPLLRPNVHIVPFVSLLSLVENDQLQASLSIKNEQKKSSLKYRELCSAPLACVCPPDHPLAFHDSLVLEQLEGNFIAGSPRQLPEQIFRIQSQLLLALPPKQRFFTDHPDSIFTLVKSGMGYTLAPDIPRGREPGLCYIPVTDLPRVSYGVYYKRDNDHPVMKRFLSLLAREFSPEKE</sequence>
<proteinExistence type="inferred from homology"/>
<keyword evidence="7" id="KW-1185">Reference proteome</keyword>
<keyword evidence="3" id="KW-0238">DNA-binding</keyword>
<comment type="caution">
    <text evidence="6">The sequence shown here is derived from an EMBL/GenBank/DDBJ whole genome shotgun (WGS) entry which is preliminary data.</text>
</comment>
<evidence type="ECO:0000256" key="2">
    <source>
        <dbReference type="ARBA" id="ARBA00023015"/>
    </source>
</evidence>
<protein>
    <submittedName>
        <fullName evidence="6">LysR family transcriptional regulator</fullName>
    </submittedName>
</protein>
<dbReference type="SUPFAM" id="SSF46785">
    <property type="entry name" value="Winged helix' DNA-binding domain"/>
    <property type="match status" value="1"/>
</dbReference>
<comment type="similarity">
    <text evidence="1">Belongs to the LysR transcriptional regulatory family.</text>
</comment>
<dbReference type="GO" id="GO:0032993">
    <property type="term" value="C:protein-DNA complex"/>
    <property type="evidence" value="ECO:0007669"/>
    <property type="project" value="TreeGrafter"/>
</dbReference>
<dbReference type="CDD" id="cd05466">
    <property type="entry name" value="PBP2_LTTR_substrate"/>
    <property type="match status" value="1"/>
</dbReference>
<evidence type="ECO:0000313" key="7">
    <source>
        <dbReference type="Proteomes" id="UP000713880"/>
    </source>
</evidence>
<dbReference type="InterPro" id="IPR000847">
    <property type="entry name" value="LysR_HTH_N"/>
</dbReference>
<dbReference type="PANTHER" id="PTHR30346:SF0">
    <property type="entry name" value="HCA OPERON TRANSCRIPTIONAL ACTIVATOR HCAR"/>
    <property type="match status" value="1"/>
</dbReference>
<feature type="domain" description="HTH lysR-type" evidence="5">
    <location>
        <begin position="1"/>
        <end position="58"/>
    </location>
</feature>
<dbReference type="Gene3D" id="3.40.190.290">
    <property type="match status" value="1"/>
</dbReference>
<dbReference type="PRINTS" id="PR00039">
    <property type="entry name" value="HTHLYSR"/>
</dbReference>
<dbReference type="PANTHER" id="PTHR30346">
    <property type="entry name" value="TRANSCRIPTIONAL DUAL REGULATOR HCAR-RELATED"/>
    <property type="match status" value="1"/>
</dbReference>
<keyword evidence="4" id="KW-0804">Transcription</keyword>
<organism evidence="6 7">
    <name type="scientific">Mordavella massiliensis</name>
    <dbReference type="NCBI Taxonomy" id="1871024"/>
    <lineage>
        <taxon>Bacteria</taxon>
        <taxon>Bacillati</taxon>
        <taxon>Bacillota</taxon>
        <taxon>Clostridia</taxon>
        <taxon>Eubacteriales</taxon>
        <taxon>Clostridiaceae</taxon>
        <taxon>Mordavella</taxon>
    </lineage>
</organism>
<dbReference type="FunFam" id="1.10.10.10:FF:000001">
    <property type="entry name" value="LysR family transcriptional regulator"/>
    <property type="match status" value="1"/>
</dbReference>
<dbReference type="EMBL" id="JACJLV010000072">
    <property type="protein sequence ID" value="MBM6827873.1"/>
    <property type="molecule type" value="Genomic_DNA"/>
</dbReference>
<dbReference type="RefSeq" id="WP_204909845.1">
    <property type="nucleotide sequence ID" value="NZ_JACJLV010000072.1"/>
</dbReference>
<dbReference type="GO" id="GO:0003677">
    <property type="term" value="F:DNA binding"/>
    <property type="evidence" value="ECO:0007669"/>
    <property type="project" value="UniProtKB-KW"/>
</dbReference>
<dbReference type="SUPFAM" id="SSF53850">
    <property type="entry name" value="Periplasmic binding protein-like II"/>
    <property type="match status" value="1"/>
</dbReference>
<dbReference type="InterPro" id="IPR005119">
    <property type="entry name" value="LysR_subst-bd"/>
</dbReference>
<dbReference type="InterPro" id="IPR036390">
    <property type="entry name" value="WH_DNA-bd_sf"/>
</dbReference>
<evidence type="ECO:0000313" key="6">
    <source>
        <dbReference type="EMBL" id="MBM6827873.1"/>
    </source>
</evidence>
<dbReference type="AlphaFoldDB" id="A0A939BBM5"/>
<evidence type="ECO:0000256" key="3">
    <source>
        <dbReference type="ARBA" id="ARBA00023125"/>
    </source>
</evidence>
<dbReference type="Proteomes" id="UP000713880">
    <property type="component" value="Unassembled WGS sequence"/>
</dbReference>
<dbReference type="GO" id="GO:0003700">
    <property type="term" value="F:DNA-binding transcription factor activity"/>
    <property type="evidence" value="ECO:0007669"/>
    <property type="project" value="InterPro"/>
</dbReference>
<dbReference type="Gene3D" id="1.10.10.10">
    <property type="entry name" value="Winged helix-like DNA-binding domain superfamily/Winged helix DNA-binding domain"/>
    <property type="match status" value="1"/>
</dbReference>
<name>A0A939BBM5_9CLOT</name>
<evidence type="ECO:0000256" key="1">
    <source>
        <dbReference type="ARBA" id="ARBA00009437"/>
    </source>
</evidence>